<dbReference type="GeneID" id="24108693"/>
<dbReference type="AlphaFoldDB" id="R9P3M7"/>
<dbReference type="Proteomes" id="UP000014071">
    <property type="component" value="Unassembled WGS sequence"/>
</dbReference>
<dbReference type="HOGENOM" id="CLU_2470052_0_0_1"/>
<sequence length="88" mass="10089">MRPGTVQRVLCTSTAIGKGVGKMQEFAGSERSRVSAEVLERLREKLRGVQQTRVPKRVEARHCDPYMVRRLRIRSSTRTYSERTAAVR</sequence>
<protein>
    <submittedName>
        <fullName evidence="1">Uncharacterized protein</fullName>
    </submittedName>
</protein>
<organism evidence="1 2">
    <name type="scientific">Pseudozyma hubeiensis (strain SY62)</name>
    <name type="common">Yeast</name>
    <dbReference type="NCBI Taxonomy" id="1305764"/>
    <lineage>
        <taxon>Eukaryota</taxon>
        <taxon>Fungi</taxon>
        <taxon>Dikarya</taxon>
        <taxon>Basidiomycota</taxon>
        <taxon>Ustilaginomycotina</taxon>
        <taxon>Ustilaginomycetes</taxon>
        <taxon>Ustilaginales</taxon>
        <taxon>Ustilaginaceae</taxon>
        <taxon>Pseudozyma</taxon>
    </lineage>
</organism>
<accession>R9P3M7</accession>
<dbReference type="RefSeq" id="XP_012189414.1">
    <property type="nucleotide sequence ID" value="XM_012334024.1"/>
</dbReference>
<evidence type="ECO:0000313" key="2">
    <source>
        <dbReference type="Proteomes" id="UP000014071"/>
    </source>
</evidence>
<evidence type="ECO:0000313" key="1">
    <source>
        <dbReference type="EMBL" id="GAC95827.1"/>
    </source>
</evidence>
<proteinExistence type="predicted"/>
<keyword evidence="2" id="KW-1185">Reference proteome</keyword>
<name>R9P3M7_PSEHS</name>
<dbReference type="EMBL" id="DF238798">
    <property type="protein sequence ID" value="GAC95827.1"/>
    <property type="molecule type" value="Genomic_DNA"/>
</dbReference>
<gene>
    <name evidence="1" type="ORF">PHSY_003404</name>
</gene>
<reference evidence="2" key="1">
    <citation type="journal article" date="2013" name="Genome Announc.">
        <title>Draft genome sequence of the basidiomycetous yeast-like fungus Pseudozyma hubeiensis SY62, which produces an abundant amount of the biosurfactant mannosylerythritol lipids.</title>
        <authorList>
            <person name="Konishi M."/>
            <person name="Hatada Y."/>
            <person name="Horiuchi J."/>
        </authorList>
    </citation>
    <scope>NUCLEOTIDE SEQUENCE [LARGE SCALE GENOMIC DNA]</scope>
    <source>
        <strain evidence="2">SY62</strain>
    </source>
</reference>